<sequence>MSHSDRAADLTAIAEVMDAIARAWDAADADAFGRLFTEDASYVTFVGTLYRGRADITEGHRALFHAFTKGTRMASETLITTFLGPDIAVMVGRGDTYKGRRRPALSKIQTYTLVRRPEGWRVAAFHNTRRRSLMEAVQFRFAPGTRPAATV</sequence>
<dbReference type="InterPro" id="IPR037401">
    <property type="entry name" value="SnoaL-like"/>
</dbReference>
<dbReference type="RefSeq" id="WP_203862435.1">
    <property type="nucleotide sequence ID" value="NZ_BAAAZQ010000035.1"/>
</dbReference>
<reference evidence="2 3" key="1">
    <citation type="submission" date="2021-01" db="EMBL/GenBank/DDBJ databases">
        <title>Whole genome shotgun sequence of Plantactinospora mayteni NBRC 109088.</title>
        <authorList>
            <person name="Komaki H."/>
            <person name="Tamura T."/>
        </authorList>
    </citation>
    <scope>NUCLEOTIDE SEQUENCE [LARGE SCALE GENOMIC DNA]</scope>
    <source>
        <strain evidence="2 3">NBRC 109088</strain>
    </source>
</reference>
<dbReference type="Pfam" id="PF13577">
    <property type="entry name" value="SnoaL_4"/>
    <property type="match status" value="1"/>
</dbReference>
<dbReference type="SUPFAM" id="SSF54427">
    <property type="entry name" value="NTF2-like"/>
    <property type="match status" value="1"/>
</dbReference>
<evidence type="ECO:0000313" key="2">
    <source>
        <dbReference type="EMBL" id="GIH01140.1"/>
    </source>
</evidence>
<gene>
    <name evidence="2" type="ORF">Pma05_77120</name>
</gene>
<evidence type="ECO:0000259" key="1">
    <source>
        <dbReference type="Pfam" id="PF13577"/>
    </source>
</evidence>
<keyword evidence="3" id="KW-1185">Reference proteome</keyword>
<protein>
    <recommendedName>
        <fullName evidence="1">SnoaL-like domain-containing protein</fullName>
    </recommendedName>
</protein>
<feature type="domain" description="SnoaL-like" evidence="1">
    <location>
        <begin position="6"/>
        <end position="125"/>
    </location>
</feature>
<evidence type="ECO:0000313" key="3">
    <source>
        <dbReference type="Proteomes" id="UP000621500"/>
    </source>
</evidence>
<dbReference type="InterPro" id="IPR011944">
    <property type="entry name" value="Steroid_delta5-4_isomerase"/>
</dbReference>
<name>A0ABQ4F2J5_9ACTN</name>
<dbReference type="Gene3D" id="3.10.450.50">
    <property type="match status" value="1"/>
</dbReference>
<dbReference type="Proteomes" id="UP000621500">
    <property type="component" value="Unassembled WGS sequence"/>
</dbReference>
<organism evidence="2 3">
    <name type="scientific">Plantactinospora mayteni</name>
    <dbReference type="NCBI Taxonomy" id="566021"/>
    <lineage>
        <taxon>Bacteria</taxon>
        <taxon>Bacillati</taxon>
        <taxon>Actinomycetota</taxon>
        <taxon>Actinomycetes</taxon>
        <taxon>Micromonosporales</taxon>
        <taxon>Micromonosporaceae</taxon>
        <taxon>Plantactinospora</taxon>
    </lineage>
</organism>
<dbReference type="InterPro" id="IPR032710">
    <property type="entry name" value="NTF2-like_dom_sf"/>
</dbReference>
<proteinExistence type="predicted"/>
<dbReference type="EMBL" id="BONX01000065">
    <property type="protein sequence ID" value="GIH01140.1"/>
    <property type="molecule type" value="Genomic_DNA"/>
</dbReference>
<dbReference type="NCBIfam" id="TIGR02246">
    <property type="entry name" value="SgcJ/EcaC family oxidoreductase"/>
    <property type="match status" value="1"/>
</dbReference>
<comment type="caution">
    <text evidence="2">The sequence shown here is derived from an EMBL/GenBank/DDBJ whole genome shotgun (WGS) entry which is preliminary data.</text>
</comment>
<accession>A0ABQ4F2J5</accession>